<dbReference type="GO" id="GO:0009395">
    <property type="term" value="P:phospholipid catabolic process"/>
    <property type="evidence" value="ECO:0007669"/>
    <property type="project" value="TreeGrafter"/>
</dbReference>
<gene>
    <name evidence="4" type="ORF">BST26_03615</name>
</gene>
<name>A0A1X0DL56_9MYCO</name>
<dbReference type="PANTHER" id="PTHR31956:SF1">
    <property type="entry name" value="NON-SPECIFIC PHOSPHOLIPASE C1"/>
    <property type="match status" value="1"/>
</dbReference>
<reference evidence="4 5" key="1">
    <citation type="submission" date="2016-12" db="EMBL/GenBank/DDBJ databases">
        <title>The new phylogeny of genus Mycobacterium.</title>
        <authorList>
            <person name="Tortoli E."/>
            <person name="Trovato A."/>
            <person name="Cirillo D.M."/>
        </authorList>
    </citation>
    <scope>NUCLEOTIDE SEQUENCE [LARGE SCALE GENOMIC DNA]</scope>
    <source>
        <strain evidence="4 5">DSM 45130</strain>
    </source>
</reference>
<keyword evidence="1" id="KW-0964">Secreted</keyword>
<evidence type="ECO:0000256" key="1">
    <source>
        <dbReference type="ARBA" id="ARBA00022525"/>
    </source>
</evidence>
<keyword evidence="5" id="KW-1185">Reference proteome</keyword>
<dbReference type="Proteomes" id="UP000192801">
    <property type="component" value="Unassembled WGS sequence"/>
</dbReference>
<dbReference type="PANTHER" id="PTHR31956">
    <property type="entry name" value="NON-SPECIFIC PHOSPHOLIPASE C4-RELATED"/>
    <property type="match status" value="1"/>
</dbReference>
<keyword evidence="3" id="KW-0843">Virulence</keyword>
<evidence type="ECO:0000256" key="3">
    <source>
        <dbReference type="ARBA" id="ARBA00023026"/>
    </source>
</evidence>
<evidence type="ECO:0000313" key="4">
    <source>
        <dbReference type="EMBL" id="ORA73128.1"/>
    </source>
</evidence>
<dbReference type="AlphaFoldDB" id="A0A1X0DL56"/>
<dbReference type="STRING" id="444597.BST26_03615"/>
<protein>
    <submittedName>
        <fullName evidence="4">Uncharacterized protein</fullName>
    </submittedName>
</protein>
<evidence type="ECO:0000313" key="5">
    <source>
        <dbReference type="Proteomes" id="UP000192801"/>
    </source>
</evidence>
<accession>A0A1X0DL56</accession>
<dbReference type="InterPro" id="IPR017850">
    <property type="entry name" value="Alkaline_phosphatase_core_sf"/>
</dbReference>
<keyword evidence="2" id="KW-0378">Hydrolase</keyword>
<dbReference type="Pfam" id="PF04185">
    <property type="entry name" value="Phosphoesterase"/>
    <property type="match status" value="1"/>
</dbReference>
<organism evidence="4 5">
    <name type="scientific">Mycolicibacterium insubricum</name>
    <dbReference type="NCBI Taxonomy" id="444597"/>
    <lineage>
        <taxon>Bacteria</taxon>
        <taxon>Bacillati</taxon>
        <taxon>Actinomycetota</taxon>
        <taxon>Actinomycetes</taxon>
        <taxon>Mycobacteriales</taxon>
        <taxon>Mycobacteriaceae</taxon>
        <taxon>Mycolicibacterium</taxon>
    </lineage>
</organism>
<comment type="caution">
    <text evidence="4">The sequence shown here is derived from an EMBL/GenBank/DDBJ whole genome shotgun (WGS) entry which is preliminary data.</text>
</comment>
<dbReference type="Gene3D" id="3.40.720.10">
    <property type="entry name" value="Alkaline Phosphatase, subunit A"/>
    <property type="match status" value="2"/>
</dbReference>
<dbReference type="GO" id="GO:0042578">
    <property type="term" value="F:phosphoric ester hydrolase activity"/>
    <property type="evidence" value="ECO:0007669"/>
    <property type="project" value="UniProtKB-ARBA"/>
</dbReference>
<dbReference type="InterPro" id="IPR007312">
    <property type="entry name" value="Phosphoesterase"/>
</dbReference>
<proteinExistence type="predicted"/>
<sequence>MDNVVVVLFENRSLDNMLGHLYGPDDGKQFDGVIGKNLSNPIPEWAEHGANRKQVPYTVATDMDAPNPDSGEEYFHTNTQLFNVLDEVNRFQNAEDITEPWNNPPPGATPTMDGFVTDYISFFTAEMGRQPTYDEYAQIMTGYTPEQLPVLNGIARDFGVFDHWFSEVPSQTFMNRSFWTAGTSSGLVVNSPVRKWFTDNDAETIFERLEQHGKTWKIYVAEPMRVSFHGVIHYPRLKDKLATQVVPFSEFERDAAAGTLPNLALIEPNMISGHGDYHPAFGRALGAGVDVTCLDPPSALLAGEAFLERIFKAYRTSTSPTGTNVWNTALLIGWDEPGGTYDHVPPGPVPPPDPDAPVGEMGFAFDRSGYRVPAILVSPWVAQGSVFNDEYRHTSLIATLRKVWGLGAAFTQRDRHARAFDDCFTMDTPRDPATWAPIEARPEPAYQLDDAVLAQGLSGLGRSLGLGFIAYARDHGLPLPPQLADSAAEPTSADLLGVFRMAAWHLFPRLRPPTES</sequence>
<evidence type="ECO:0000256" key="2">
    <source>
        <dbReference type="ARBA" id="ARBA00022801"/>
    </source>
</evidence>
<dbReference type="EMBL" id="MVHS01000005">
    <property type="protein sequence ID" value="ORA73128.1"/>
    <property type="molecule type" value="Genomic_DNA"/>
</dbReference>